<keyword evidence="1" id="KW-0812">Transmembrane</keyword>
<gene>
    <name evidence="2" type="ORF">HCN52_13005</name>
</gene>
<keyword evidence="1" id="KW-0472">Membrane</keyword>
<protein>
    <submittedName>
        <fullName evidence="2">Uncharacterized protein</fullName>
    </submittedName>
</protein>
<organism evidence="2 3">
    <name type="scientific">Streptomyces bohaiensis</name>
    <dbReference type="NCBI Taxonomy" id="1431344"/>
    <lineage>
        <taxon>Bacteria</taxon>
        <taxon>Bacillati</taxon>
        <taxon>Actinomycetota</taxon>
        <taxon>Actinomycetes</taxon>
        <taxon>Kitasatosporales</taxon>
        <taxon>Streptomycetaceae</taxon>
        <taxon>Streptomyces</taxon>
    </lineage>
</organism>
<accession>A0ABX1CHB8</accession>
<comment type="caution">
    <text evidence="2">The sequence shown here is derived from an EMBL/GenBank/DDBJ whole genome shotgun (WGS) entry which is preliminary data.</text>
</comment>
<dbReference type="EMBL" id="JAAVJC010000097">
    <property type="protein sequence ID" value="NJQ15844.1"/>
    <property type="molecule type" value="Genomic_DNA"/>
</dbReference>
<keyword evidence="1" id="KW-1133">Transmembrane helix</keyword>
<evidence type="ECO:0000313" key="2">
    <source>
        <dbReference type="EMBL" id="NJQ15844.1"/>
    </source>
</evidence>
<name>A0ABX1CHB8_9ACTN</name>
<dbReference type="RefSeq" id="WP_168088596.1">
    <property type="nucleotide sequence ID" value="NZ_BHZH01000045.1"/>
</dbReference>
<reference evidence="2 3" key="1">
    <citation type="submission" date="2020-03" db="EMBL/GenBank/DDBJ databases">
        <title>Draft genome of Streptomyces sp. ventii, isolated from the Axial Seamount in the Pacific Ocean, and resequencing of the two type strains Streptomyces lonarensis strain NCL 716 and Streptomyces bohaiensis strain 11A07.</title>
        <authorList>
            <person name="Loughran R.M."/>
            <person name="Pfannmuller K.M."/>
            <person name="Wasson B.J."/>
            <person name="Deadmond M.C."/>
            <person name="Paddock B.E."/>
            <person name="Koyack M.J."/>
            <person name="Gallegos D.A."/>
            <person name="Mitchell E.A."/>
            <person name="Ushijima B."/>
            <person name="Saw J.H."/>
            <person name="Mcphail K.L."/>
            <person name="Videau P."/>
        </authorList>
    </citation>
    <scope>NUCLEOTIDE SEQUENCE [LARGE SCALE GENOMIC DNA]</scope>
    <source>
        <strain evidence="2 3">11A07</strain>
    </source>
</reference>
<evidence type="ECO:0000256" key="1">
    <source>
        <dbReference type="SAM" id="Phobius"/>
    </source>
</evidence>
<proteinExistence type="predicted"/>
<feature type="transmembrane region" description="Helical" evidence="1">
    <location>
        <begin position="16"/>
        <end position="37"/>
    </location>
</feature>
<dbReference type="Proteomes" id="UP000727056">
    <property type="component" value="Unassembled WGS sequence"/>
</dbReference>
<evidence type="ECO:0000313" key="3">
    <source>
        <dbReference type="Proteomes" id="UP000727056"/>
    </source>
</evidence>
<sequence length="45" mass="4474">MSELVAKGASLGIPTWVGLGIGVLGVIGMVVMVIVYGGKEENGDG</sequence>
<keyword evidence="3" id="KW-1185">Reference proteome</keyword>